<organism evidence="1 2">
    <name type="scientific">Arctium lappa</name>
    <name type="common">Greater burdock</name>
    <name type="synonym">Lappa major</name>
    <dbReference type="NCBI Taxonomy" id="4217"/>
    <lineage>
        <taxon>Eukaryota</taxon>
        <taxon>Viridiplantae</taxon>
        <taxon>Streptophyta</taxon>
        <taxon>Embryophyta</taxon>
        <taxon>Tracheophyta</taxon>
        <taxon>Spermatophyta</taxon>
        <taxon>Magnoliopsida</taxon>
        <taxon>eudicotyledons</taxon>
        <taxon>Gunneridae</taxon>
        <taxon>Pentapetalae</taxon>
        <taxon>asterids</taxon>
        <taxon>campanulids</taxon>
        <taxon>Asterales</taxon>
        <taxon>Asteraceae</taxon>
        <taxon>Carduoideae</taxon>
        <taxon>Cardueae</taxon>
        <taxon>Arctiinae</taxon>
        <taxon>Arctium</taxon>
    </lineage>
</organism>
<reference evidence="1 2" key="2">
    <citation type="journal article" date="2022" name="Mol. Ecol. Resour.">
        <title>The genomes of chicory, endive, great burdock and yacon provide insights into Asteraceae paleo-polyploidization history and plant inulin production.</title>
        <authorList>
            <person name="Fan W."/>
            <person name="Wang S."/>
            <person name="Wang H."/>
            <person name="Wang A."/>
            <person name="Jiang F."/>
            <person name="Liu H."/>
            <person name="Zhao H."/>
            <person name="Xu D."/>
            <person name="Zhang Y."/>
        </authorList>
    </citation>
    <scope>NUCLEOTIDE SEQUENCE [LARGE SCALE GENOMIC DNA]</scope>
    <source>
        <strain evidence="2">cv. Niubang</strain>
    </source>
</reference>
<proteinExistence type="predicted"/>
<accession>A0ACB8Z437</accession>
<sequence>MFSFCYIAATAKGIAGCSMHLVFCIYWKISQLMDKTCLKLHCQTDSHKQECHRQNDGYVEAPGVEASKASIRRSSRLHSKKKVSSCSQEACRSYHSSSNYTKKSSKACPDRENSISESRIEEGNKHQLPHRNENNCLFSADTASMKSSAAVPSFKYHVRAKDGIRLVVDLNLKRSDWLRSMEKAVCVCQNHQKPGFESFRQEVECLGDKNNLKISSPDKATASDATMNSYAENKFSIKAMSREVGKTLLSVVEKEVTTISSLEFSTRDGYTRSSNSVVPDAPREPSSLLNMTVIGSKGQSKKGQSSELVRVNSENTTVQENYSPNEECLENVAFFSEENRFSGFSSHQKGSSCSRTGKICSENLLTSTFEVNQETAGNHRRSTVQNRESINSAEGMEVSGDGNVIVISASDDGPKRRKHNNKSDYIHGQSHERILRSTKLLGGQILEQGGLVIRRSSRLLSKSVSFAGRNH</sequence>
<dbReference type="Proteomes" id="UP001055879">
    <property type="component" value="Linkage Group LG11"/>
</dbReference>
<comment type="caution">
    <text evidence="1">The sequence shown here is derived from an EMBL/GenBank/DDBJ whole genome shotgun (WGS) entry which is preliminary data.</text>
</comment>
<evidence type="ECO:0000313" key="1">
    <source>
        <dbReference type="EMBL" id="KAI3692767.1"/>
    </source>
</evidence>
<protein>
    <submittedName>
        <fullName evidence="1">Uncharacterized protein</fullName>
    </submittedName>
</protein>
<dbReference type="EMBL" id="CM042057">
    <property type="protein sequence ID" value="KAI3692767.1"/>
    <property type="molecule type" value="Genomic_DNA"/>
</dbReference>
<reference evidence="2" key="1">
    <citation type="journal article" date="2022" name="Mol. Ecol. Resour.">
        <title>The genomes of chicory, endive, great burdock and yacon provide insights into Asteraceae palaeo-polyploidization history and plant inulin production.</title>
        <authorList>
            <person name="Fan W."/>
            <person name="Wang S."/>
            <person name="Wang H."/>
            <person name="Wang A."/>
            <person name="Jiang F."/>
            <person name="Liu H."/>
            <person name="Zhao H."/>
            <person name="Xu D."/>
            <person name="Zhang Y."/>
        </authorList>
    </citation>
    <scope>NUCLEOTIDE SEQUENCE [LARGE SCALE GENOMIC DNA]</scope>
    <source>
        <strain evidence="2">cv. Niubang</strain>
    </source>
</reference>
<keyword evidence="2" id="KW-1185">Reference proteome</keyword>
<gene>
    <name evidence="1" type="ORF">L6452_32589</name>
</gene>
<evidence type="ECO:0000313" key="2">
    <source>
        <dbReference type="Proteomes" id="UP001055879"/>
    </source>
</evidence>
<name>A0ACB8Z437_ARCLA</name>